<accession>A0A7K1TA44</accession>
<proteinExistence type="predicted"/>
<evidence type="ECO:0000313" key="3">
    <source>
        <dbReference type="Proteomes" id="UP000441336"/>
    </source>
</evidence>
<evidence type="ECO:0000259" key="1">
    <source>
        <dbReference type="Pfam" id="PF00882"/>
    </source>
</evidence>
<dbReference type="Proteomes" id="UP000441336">
    <property type="component" value="Unassembled WGS sequence"/>
</dbReference>
<dbReference type="EMBL" id="WQKZ01000001">
    <property type="protein sequence ID" value="MVN75274.1"/>
    <property type="molecule type" value="Genomic_DNA"/>
</dbReference>
<protein>
    <recommendedName>
        <fullName evidence="1">Phospholipase C/D domain-containing protein</fullName>
    </recommendedName>
</protein>
<gene>
    <name evidence="2" type="ORF">GO988_02945</name>
</gene>
<name>A0A7K1TA44_9BACT</name>
<feature type="domain" description="Phospholipase C/D" evidence="1">
    <location>
        <begin position="54"/>
        <end position="211"/>
    </location>
</feature>
<sequence>MESNPLLRSASGLFLGLFLLLTALPTRAYSVLSHQASIDSCWTPCLRPALERRFPGATPDELREAKAYAYGGSIIQDMGYYPFGSPLFTNLTHYVRSGDFVENLLKEAHDRNEYAFALGALAHYAADIYGHEMGINKSVPLLFPKLAAEYGPVVTYEQDPVAHGRTEFAFDVTQLAAGRYRSADYHNFIGFKVSKESLERAFARTYGLELKDIIFNVDLALGSYRFAVRNLIPLASRAAWRANRHELRRVNKRIRRRDYVYKQSKAKYEQEYGEHYERPEFGARIVAGIIQILPKVGPLRNLRFIAPTPESQRLFRESFHQTVLTYNRFLNDQTATIGQAPQLSNTDFDTGHPTKIGEYALADRTYGEWVRDLDKADFKSVTAPMQRNILAFFANPPKEPLDKEEQEKDNRLKTEEALKRLQSLRLPEGK</sequence>
<reference evidence="2 3" key="1">
    <citation type="submission" date="2019-12" db="EMBL/GenBank/DDBJ databases">
        <title>Hymenobacter sp. HMF4947 Genome sequencing and assembly.</title>
        <authorList>
            <person name="Kang H."/>
            <person name="Cha I."/>
            <person name="Kim H."/>
            <person name="Joh K."/>
        </authorList>
    </citation>
    <scope>NUCLEOTIDE SEQUENCE [LARGE SCALE GENOMIC DNA]</scope>
    <source>
        <strain evidence="2 3">HMF4947</strain>
    </source>
</reference>
<dbReference type="AlphaFoldDB" id="A0A7K1TA44"/>
<keyword evidence="3" id="KW-1185">Reference proteome</keyword>
<dbReference type="Pfam" id="PF00882">
    <property type="entry name" value="Zn_dep_PLPC"/>
    <property type="match status" value="1"/>
</dbReference>
<comment type="caution">
    <text evidence="2">The sequence shown here is derived from an EMBL/GenBank/DDBJ whole genome shotgun (WGS) entry which is preliminary data.</text>
</comment>
<dbReference type="InterPro" id="IPR029002">
    <property type="entry name" value="PLPC/GPLD1"/>
</dbReference>
<organism evidence="2 3">
    <name type="scientific">Hymenobacter ginkgonis</name>
    <dbReference type="NCBI Taxonomy" id="2682976"/>
    <lineage>
        <taxon>Bacteria</taxon>
        <taxon>Pseudomonadati</taxon>
        <taxon>Bacteroidota</taxon>
        <taxon>Cytophagia</taxon>
        <taxon>Cytophagales</taxon>
        <taxon>Hymenobacteraceae</taxon>
        <taxon>Hymenobacter</taxon>
    </lineage>
</organism>
<evidence type="ECO:0000313" key="2">
    <source>
        <dbReference type="EMBL" id="MVN75274.1"/>
    </source>
</evidence>